<dbReference type="HAMAP" id="MF_00921">
    <property type="entry name" value="PDRP"/>
    <property type="match status" value="1"/>
</dbReference>
<evidence type="ECO:0000256" key="3">
    <source>
        <dbReference type="ARBA" id="ARBA00022741"/>
    </source>
</evidence>
<dbReference type="PANTHER" id="PTHR31756">
    <property type="entry name" value="PYRUVATE, PHOSPHATE DIKINASE REGULATORY PROTEIN 1, CHLOROPLASTIC"/>
    <property type="match status" value="1"/>
</dbReference>
<gene>
    <name evidence="6" type="primary">ppsR</name>
    <name evidence="6" type="ORF">FOC49_08100</name>
</gene>
<accession>A0AAP9HER8</accession>
<evidence type="ECO:0000313" key="7">
    <source>
        <dbReference type="Proteomes" id="UP000425411"/>
    </source>
</evidence>
<keyword evidence="3 5" id="KW-0547">Nucleotide-binding</keyword>
<keyword evidence="2 5" id="KW-0808">Transferase</keyword>
<dbReference type="GO" id="GO:0004674">
    <property type="term" value="F:protein serine/threonine kinase activity"/>
    <property type="evidence" value="ECO:0007669"/>
    <property type="project" value="UniProtKB-UniRule"/>
</dbReference>
<dbReference type="EMBL" id="CP046314">
    <property type="protein sequence ID" value="QGS09846.1"/>
    <property type="molecule type" value="Genomic_DNA"/>
</dbReference>
<evidence type="ECO:0000313" key="6">
    <source>
        <dbReference type="EMBL" id="QGS09846.1"/>
    </source>
</evidence>
<keyword evidence="4 5" id="KW-0418">Kinase</keyword>
<dbReference type="NCBIfam" id="NF003742">
    <property type="entry name" value="PRK05339.1"/>
    <property type="match status" value="1"/>
</dbReference>
<keyword evidence="1 5" id="KW-0723">Serine/threonine-protein kinase</keyword>
<comment type="catalytic activity">
    <reaction evidence="5">
        <text>N(tele)-phospho-L-histidyl/L-threonyl-[pyruvate, phosphate dikinase] + ADP = N(tele)-phospho-L-histidyl/O-phospho-L-threonyl-[pyruvate, phosphate dikinase] + AMP + H(+)</text>
        <dbReference type="Rhea" id="RHEA:43692"/>
        <dbReference type="Rhea" id="RHEA-COMP:10650"/>
        <dbReference type="Rhea" id="RHEA-COMP:10651"/>
        <dbReference type="ChEBI" id="CHEBI:15378"/>
        <dbReference type="ChEBI" id="CHEBI:30013"/>
        <dbReference type="ChEBI" id="CHEBI:61977"/>
        <dbReference type="ChEBI" id="CHEBI:83586"/>
        <dbReference type="ChEBI" id="CHEBI:456215"/>
        <dbReference type="ChEBI" id="CHEBI:456216"/>
        <dbReference type="EC" id="2.7.11.32"/>
    </reaction>
</comment>
<sequence>MLTVHIISDSIGNTAKDVVDAALVQFSYGQVKYKVLKNSNVCTKEKIDSIMTNIAGGDVVVQTLVDKELAKYARELAEKRNIKVIDLLSDMLDIFEEKLKVKSENNPGLIRKMGAEYFKRVDALEFAVKYDDGKDINGFREADVIILGVSRTSKTPLSLYLANRNIKVMNVPIVRDLILPEELYEVKRKIVGLTNSVEQLNKLREERLKALGVDQGTDYTDEMRIFEELEYALEIMEKIGCPVIDVHNKAIEETAEIIIGIMRERGLEV</sequence>
<dbReference type="Proteomes" id="UP000425411">
    <property type="component" value="Chromosome"/>
</dbReference>
<feature type="binding site" evidence="5">
    <location>
        <begin position="148"/>
        <end position="155"/>
    </location>
    <ligand>
        <name>ADP</name>
        <dbReference type="ChEBI" id="CHEBI:456216"/>
    </ligand>
</feature>
<dbReference type="PANTHER" id="PTHR31756:SF3">
    <property type="entry name" value="PYRUVATE, PHOSPHATE DIKINASE REGULATORY PROTEIN 1, CHLOROPLASTIC"/>
    <property type="match status" value="1"/>
</dbReference>
<evidence type="ECO:0000256" key="5">
    <source>
        <dbReference type="HAMAP-Rule" id="MF_00921"/>
    </source>
</evidence>
<dbReference type="RefSeq" id="WP_004632721.1">
    <property type="nucleotide sequence ID" value="NZ_CP046314.1"/>
</dbReference>
<dbReference type="GO" id="GO:0016776">
    <property type="term" value="F:phosphotransferase activity, phosphate group as acceptor"/>
    <property type="evidence" value="ECO:0007669"/>
    <property type="project" value="UniProtKB-UniRule"/>
</dbReference>
<reference evidence="6 7" key="1">
    <citation type="submission" date="2019-11" db="EMBL/GenBank/DDBJ databases">
        <title>FDA dAtabase for Regulatory Grade micrObial Sequences (FDA-ARGOS): Supporting development and validation of Infectious Disease Dx tests.</title>
        <authorList>
            <person name="Turner S."/>
            <person name="Byrd R."/>
            <person name="Tallon L."/>
            <person name="Sadzewicz L."/>
            <person name="Vavikolanu K."/>
            <person name="Mehta A."/>
            <person name="Aluvathingal J."/>
            <person name="Nadendla S."/>
            <person name="Myers T."/>
            <person name="Yan Y."/>
            <person name="Sichtig H."/>
        </authorList>
    </citation>
    <scope>NUCLEOTIDE SEQUENCE [LARGE SCALE GENOMIC DNA]</scope>
    <source>
        <strain evidence="6 7">FDAARGOS_741</strain>
    </source>
</reference>
<keyword evidence="6" id="KW-0670">Pyruvate</keyword>
<evidence type="ECO:0000256" key="1">
    <source>
        <dbReference type="ARBA" id="ARBA00022527"/>
    </source>
</evidence>
<dbReference type="GO" id="GO:0043531">
    <property type="term" value="F:ADP binding"/>
    <property type="evidence" value="ECO:0007669"/>
    <property type="project" value="UniProtKB-UniRule"/>
</dbReference>
<dbReference type="GO" id="GO:0005524">
    <property type="term" value="F:ATP binding"/>
    <property type="evidence" value="ECO:0007669"/>
    <property type="project" value="InterPro"/>
</dbReference>
<dbReference type="EC" id="2.7.4.27" evidence="5"/>
<dbReference type="InterPro" id="IPR005177">
    <property type="entry name" value="Kinase-pyrophosphorylase"/>
</dbReference>
<comment type="similarity">
    <text evidence="5">Belongs to the pyruvate, phosphate/water dikinase regulatory protein family. PDRP subfamily.</text>
</comment>
<dbReference type="Pfam" id="PF03618">
    <property type="entry name" value="Kinase-PPPase"/>
    <property type="match status" value="1"/>
</dbReference>
<dbReference type="InterPro" id="IPR026565">
    <property type="entry name" value="PPDK_reg"/>
</dbReference>
<evidence type="ECO:0000256" key="2">
    <source>
        <dbReference type="ARBA" id="ARBA00022679"/>
    </source>
</evidence>
<comment type="function">
    <text evidence="5">Bifunctional serine/threonine kinase and phosphorylase involved in the regulation of the pyruvate, phosphate dikinase (PPDK) by catalyzing its phosphorylation/dephosphorylation.</text>
</comment>
<comment type="catalytic activity">
    <reaction evidence="5">
        <text>N(tele)-phospho-L-histidyl/O-phospho-L-threonyl-[pyruvate, phosphate dikinase] + phosphate + H(+) = N(tele)-phospho-L-histidyl/L-threonyl-[pyruvate, phosphate dikinase] + diphosphate</text>
        <dbReference type="Rhea" id="RHEA:43696"/>
        <dbReference type="Rhea" id="RHEA-COMP:10650"/>
        <dbReference type="Rhea" id="RHEA-COMP:10651"/>
        <dbReference type="ChEBI" id="CHEBI:15378"/>
        <dbReference type="ChEBI" id="CHEBI:30013"/>
        <dbReference type="ChEBI" id="CHEBI:33019"/>
        <dbReference type="ChEBI" id="CHEBI:43474"/>
        <dbReference type="ChEBI" id="CHEBI:61977"/>
        <dbReference type="ChEBI" id="CHEBI:83586"/>
        <dbReference type="EC" id="2.7.4.27"/>
    </reaction>
</comment>
<evidence type="ECO:0000256" key="4">
    <source>
        <dbReference type="ARBA" id="ARBA00022777"/>
    </source>
</evidence>
<dbReference type="EC" id="2.7.11.32" evidence="5"/>
<proteinExistence type="inferred from homology"/>
<keyword evidence="7" id="KW-1185">Reference proteome</keyword>
<dbReference type="AlphaFoldDB" id="A0AAP9HER8"/>
<organism evidence="6 7">
    <name type="scientific">Gemella morbillorum</name>
    <dbReference type="NCBI Taxonomy" id="29391"/>
    <lineage>
        <taxon>Bacteria</taxon>
        <taxon>Bacillati</taxon>
        <taxon>Bacillota</taxon>
        <taxon>Bacilli</taxon>
        <taxon>Bacillales</taxon>
        <taxon>Gemellaceae</taxon>
        <taxon>Gemella</taxon>
    </lineage>
</organism>
<protein>
    <recommendedName>
        <fullName evidence="5">Putative pyruvate, phosphate dikinase regulatory protein</fullName>
        <shortName evidence="5">PPDK regulatory protein</shortName>
        <ecNumber evidence="5">2.7.11.32</ecNumber>
        <ecNumber evidence="5">2.7.4.27</ecNumber>
    </recommendedName>
</protein>
<name>A0AAP9HER8_9BACL</name>